<sequence>MTPETTPFHAGEREAQRRAGVAPSGRFIRDHMPEQHRDFFAELPFIVLAAGDAQGRPWVTLLAGEPGFIDTPNARTLSVAAAPGRGDPLATALEEGAEVGLLGIELTTRRRNRLNGVVRAAQGRLVVAVQQSFGNCPQYIRERAWHRVEPAPAPAAIVSSRLDAGQRARITAADTFFIGSACGSVAAATDSAHDSGREQSTKRGYDASHRGGEPGFVQVTGAGTLRFPDYPGNNFFNTLGNLIQNPRVGLLFVDFETGGLLQISGRARIEWQPAHSEDPSAQRWVEVSIERVVERPEALDLRWQRETPALQLEVVDKRRESDLVTSFRLASADGGALPPFRAGQHLPLELSVPGQSGRVRRSYSLSGSPGDETYRISVKREAHGIASRFLHDRVAVGDCLTAHAPAGDFVLPAGQGPLVLISAGVGITPMLAMLYAAVAEGACGAARDVWFVHATRNGDSHAFWAEVDAAIQAGARSAGHRAERRVFYSAPLASDIRGRDYDAEGRMTAKDLLALDAGDDAHYLLCGPAGFLADISAGLEAGGVPAGRIAFETFGPAA</sequence>
<dbReference type="SUPFAM" id="SSF52343">
    <property type="entry name" value="Ferredoxin reductase-like, C-terminal NADP-linked domain"/>
    <property type="match status" value="1"/>
</dbReference>
<protein>
    <submittedName>
        <fullName evidence="3">Pyridoxamine 5'-phosphate oxidase family protein</fullName>
    </submittedName>
</protein>
<dbReference type="RefSeq" id="WP_353979715.1">
    <property type="nucleotide sequence ID" value="NZ_CP159578.1"/>
</dbReference>
<dbReference type="Gene3D" id="2.30.110.10">
    <property type="entry name" value="Electron Transport, Fmn-binding Protein, Chain A"/>
    <property type="match status" value="1"/>
</dbReference>
<evidence type="ECO:0000256" key="1">
    <source>
        <dbReference type="SAM" id="MobiDB-lite"/>
    </source>
</evidence>
<feature type="region of interest" description="Disordered" evidence="1">
    <location>
        <begin position="189"/>
        <end position="213"/>
    </location>
</feature>
<dbReference type="PANTHER" id="PTHR42815">
    <property type="entry name" value="FAD-BINDING, PUTATIVE (AFU_ORTHOLOGUE AFUA_6G07600)-RELATED"/>
    <property type="match status" value="1"/>
</dbReference>
<feature type="compositionally biased region" description="Basic and acidic residues" evidence="1">
    <location>
        <begin position="191"/>
        <end position="212"/>
    </location>
</feature>
<feature type="region of interest" description="Disordered" evidence="1">
    <location>
        <begin position="1"/>
        <end position="22"/>
    </location>
</feature>
<accession>A0AB74U6B5</accession>
<feature type="domain" description="FAD-binding FR-type" evidence="2">
    <location>
        <begin position="307"/>
        <end position="412"/>
    </location>
</feature>
<dbReference type="InterPro" id="IPR012349">
    <property type="entry name" value="Split_barrel_FMN-bd"/>
</dbReference>
<dbReference type="InterPro" id="IPR008333">
    <property type="entry name" value="Cbr1-like_FAD-bd_dom"/>
</dbReference>
<proteinExistence type="predicted"/>
<dbReference type="InterPro" id="IPR001433">
    <property type="entry name" value="OxRdtase_FAD/NAD-bd"/>
</dbReference>
<dbReference type="PRINTS" id="PR00409">
    <property type="entry name" value="PHDIOXRDTASE"/>
</dbReference>
<dbReference type="SUPFAM" id="SSF63380">
    <property type="entry name" value="Riboflavin synthase domain-like"/>
    <property type="match status" value="1"/>
</dbReference>
<dbReference type="Gene3D" id="2.40.30.10">
    <property type="entry name" value="Translation factors"/>
    <property type="match status" value="1"/>
</dbReference>
<gene>
    <name evidence="3" type="ORF">ABV408_15060</name>
</gene>
<dbReference type="CDD" id="cd06184">
    <property type="entry name" value="flavohem_like_fad_nad_binding"/>
    <property type="match status" value="1"/>
</dbReference>
<dbReference type="InterPro" id="IPR017938">
    <property type="entry name" value="Riboflavin_synthase-like_b-brl"/>
</dbReference>
<organism evidence="3">
    <name type="scientific">Salinicola endophyticus</name>
    <dbReference type="NCBI Taxonomy" id="1949083"/>
    <lineage>
        <taxon>Bacteria</taxon>
        <taxon>Pseudomonadati</taxon>
        <taxon>Pseudomonadota</taxon>
        <taxon>Gammaproteobacteria</taxon>
        <taxon>Oceanospirillales</taxon>
        <taxon>Halomonadaceae</taxon>
        <taxon>Salinicola</taxon>
    </lineage>
</organism>
<dbReference type="PROSITE" id="PS51384">
    <property type="entry name" value="FAD_FR"/>
    <property type="match status" value="1"/>
</dbReference>
<reference evidence="3" key="1">
    <citation type="submission" date="2024-06" db="EMBL/GenBank/DDBJ databases">
        <title>Complete genome of Salinicola endophyticus HNIBRBA4755.</title>
        <authorList>
            <person name="Shin S.Y."/>
            <person name="Kang H."/>
            <person name="Song J."/>
        </authorList>
    </citation>
    <scope>NUCLEOTIDE SEQUENCE</scope>
    <source>
        <strain evidence="3">HNIBRBA4755</strain>
    </source>
</reference>
<evidence type="ECO:0000313" key="3">
    <source>
        <dbReference type="EMBL" id="XCJ78747.1"/>
    </source>
</evidence>
<dbReference type="GO" id="GO:0016491">
    <property type="term" value="F:oxidoreductase activity"/>
    <property type="evidence" value="ECO:0007669"/>
    <property type="project" value="InterPro"/>
</dbReference>
<name>A0AB74U6B5_9GAMM</name>
<dbReference type="EMBL" id="CP159578">
    <property type="protein sequence ID" value="XCJ78747.1"/>
    <property type="molecule type" value="Genomic_DNA"/>
</dbReference>
<dbReference type="PANTHER" id="PTHR42815:SF2">
    <property type="entry name" value="FAD-BINDING, PUTATIVE (AFU_ORTHOLOGUE AFUA_6G07600)-RELATED"/>
    <property type="match status" value="1"/>
</dbReference>
<dbReference type="Gene3D" id="3.40.50.80">
    <property type="entry name" value="Nucleotide-binding domain of ferredoxin-NADP reductase (FNR) module"/>
    <property type="match status" value="1"/>
</dbReference>
<dbReference type="InterPro" id="IPR017927">
    <property type="entry name" value="FAD-bd_FR_type"/>
</dbReference>
<dbReference type="InterPro" id="IPR039261">
    <property type="entry name" value="FNR_nucleotide-bd"/>
</dbReference>
<dbReference type="Pfam" id="PF00175">
    <property type="entry name" value="NAD_binding_1"/>
    <property type="match status" value="1"/>
</dbReference>
<dbReference type="Pfam" id="PF00970">
    <property type="entry name" value="FAD_binding_6"/>
    <property type="match status" value="1"/>
</dbReference>
<dbReference type="SUPFAM" id="SSF50475">
    <property type="entry name" value="FMN-binding split barrel"/>
    <property type="match status" value="1"/>
</dbReference>
<evidence type="ECO:0000259" key="2">
    <source>
        <dbReference type="PROSITE" id="PS51384"/>
    </source>
</evidence>
<dbReference type="AlphaFoldDB" id="A0AB74U6B5"/>